<dbReference type="PANTHER" id="PTHR10527">
    <property type="entry name" value="IMPORTIN BETA"/>
    <property type="match status" value="1"/>
</dbReference>
<dbReference type="PROSITE" id="PS50166">
    <property type="entry name" value="IMPORTIN_B_NT"/>
    <property type="match status" value="1"/>
</dbReference>
<dbReference type="InterPro" id="IPR040928">
    <property type="entry name" value="Importin_rep_5"/>
</dbReference>
<dbReference type="Proteomes" id="UP000268093">
    <property type="component" value="Unassembled WGS sequence"/>
</dbReference>
<protein>
    <submittedName>
        <fullName evidence="9">Importin subunit beta-3</fullName>
    </submittedName>
</protein>
<dbReference type="Pfam" id="PF18808">
    <property type="entry name" value="Importin_rep_4"/>
    <property type="match status" value="1"/>
</dbReference>
<dbReference type="Pfam" id="PF18816">
    <property type="entry name" value="Importin_rep_5"/>
    <property type="match status" value="1"/>
</dbReference>
<evidence type="ECO:0000256" key="4">
    <source>
        <dbReference type="ARBA" id="ARBA00022490"/>
    </source>
</evidence>
<dbReference type="Pfam" id="PF25780">
    <property type="entry name" value="TPR_IPO5"/>
    <property type="match status" value="1"/>
</dbReference>
<keyword evidence="10" id="KW-1185">Reference proteome</keyword>
<keyword evidence="3" id="KW-0813">Transport</keyword>
<proteinExistence type="predicted"/>
<dbReference type="InterPro" id="IPR011989">
    <property type="entry name" value="ARM-like"/>
</dbReference>
<evidence type="ECO:0000259" key="8">
    <source>
        <dbReference type="PROSITE" id="PS50166"/>
    </source>
</evidence>
<dbReference type="Gene3D" id="1.25.10.10">
    <property type="entry name" value="Leucine-rich Repeat Variant"/>
    <property type="match status" value="3"/>
</dbReference>
<dbReference type="GO" id="GO:0006606">
    <property type="term" value="P:protein import into nucleus"/>
    <property type="evidence" value="ECO:0007669"/>
    <property type="project" value="InterPro"/>
</dbReference>
<dbReference type="InterPro" id="IPR040122">
    <property type="entry name" value="Importin_beta"/>
</dbReference>
<dbReference type="EMBL" id="RBNI01002089">
    <property type="protein sequence ID" value="RUP49647.1"/>
    <property type="molecule type" value="Genomic_DNA"/>
</dbReference>
<dbReference type="AlphaFoldDB" id="A0A433DFP5"/>
<name>A0A433DFP5_9FUNG</name>
<dbReference type="OrthoDB" id="543373at2759"/>
<keyword evidence="6" id="KW-0653">Protein transport</keyword>
<dbReference type="Pfam" id="PF25574">
    <property type="entry name" value="TPR_IMB1"/>
    <property type="match status" value="1"/>
</dbReference>
<dbReference type="GO" id="GO:0031267">
    <property type="term" value="F:small GTPase binding"/>
    <property type="evidence" value="ECO:0007669"/>
    <property type="project" value="InterPro"/>
</dbReference>
<evidence type="ECO:0000313" key="9">
    <source>
        <dbReference type="EMBL" id="RUP49647.1"/>
    </source>
</evidence>
<dbReference type="InterPro" id="IPR041389">
    <property type="entry name" value="Importin_rep_6"/>
</dbReference>
<dbReference type="SUPFAM" id="SSF48371">
    <property type="entry name" value="ARM repeat"/>
    <property type="match status" value="1"/>
</dbReference>
<dbReference type="GO" id="GO:0005634">
    <property type="term" value="C:nucleus"/>
    <property type="evidence" value="ECO:0007669"/>
    <property type="project" value="UniProtKB-SubCell"/>
</dbReference>
<evidence type="ECO:0000256" key="3">
    <source>
        <dbReference type="ARBA" id="ARBA00022448"/>
    </source>
</evidence>
<evidence type="ECO:0000313" key="10">
    <source>
        <dbReference type="Proteomes" id="UP000268093"/>
    </source>
</evidence>
<keyword evidence="7" id="KW-0539">Nucleus</keyword>
<dbReference type="Pfam" id="PF13513">
    <property type="entry name" value="HEAT_EZ"/>
    <property type="match status" value="1"/>
</dbReference>
<comment type="caution">
    <text evidence="9">The sequence shown here is derived from an EMBL/GenBank/DDBJ whole genome shotgun (WGS) entry which is preliminary data.</text>
</comment>
<accession>A0A433DFP5</accession>
<dbReference type="InterPro" id="IPR001494">
    <property type="entry name" value="Importin-beta_N"/>
</dbReference>
<organism evidence="9 10">
    <name type="scientific">Jimgerdemannia flammicorona</name>
    <dbReference type="NCBI Taxonomy" id="994334"/>
    <lineage>
        <taxon>Eukaryota</taxon>
        <taxon>Fungi</taxon>
        <taxon>Fungi incertae sedis</taxon>
        <taxon>Mucoromycota</taxon>
        <taxon>Mucoromycotina</taxon>
        <taxon>Endogonomycetes</taxon>
        <taxon>Endogonales</taxon>
        <taxon>Endogonaceae</taxon>
        <taxon>Jimgerdemannia</taxon>
    </lineage>
</organism>
<feature type="domain" description="Importin N-terminal" evidence="8">
    <location>
        <begin position="32"/>
        <end position="109"/>
    </location>
</feature>
<gene>
    <name evidence="9" type="ORF">BC936DRAFT_141928</name>
</gene>
<evidence type="ECO:0000256" key="2">
    <source>
        <dbReference type="ARBA" id="ARBA00004496"/>
    </source>
</evidence>
<comment type="subcellular location">
    <subcellularLocation>
        <location evidence="2">Cytoplasm</location>
    </subcellularLocation>
    <subcellularLocation>
        <location evidence="1">Nucleus</location>
    </subcellularLocation>
</comment>
<reference evidence="9 10" key="1">
    <citation type="journal article" date="2018" name="New Phytol.">
        <title>Phylogenomics of Endogonaceae and evolution of mycorrhizas within Mucoromycota.</title>
        <authorList>
            <person name="Chang Y."/>
            <person name="Desiro A."/>
            <person name="Na H."/>
            <person name="Sandor L."/>
            <person name="Lipzen A."/>
            <person name="Clum A."/>
            <person name="Barry K."/>
            <person name="Grigoriev I.V."/>
            <person name="Martin F.M."/>
            <person name="Stajich J.E."/>
            <person name="Smith M.E."/>
            <person name="Bonito G."/>
            <person name="Spatafora J.W."/>
        </authorList>
    </citation>
    <scope>NUCLEOTIDE SEQUENCE [LARGE SCALE GENOMIC DNA]</scope>
    <source>
        <strain evidence="9 10">GMNB39</strain>
    </source>
</reference>
<dbReference type="Pfam" id="PF18829">
    <property type="entry name" value="Importin_rep_6"/>
    <property type="match status" value="2"/>
</dbReference>
<dbReference type="GO" id="GO:0005737">
    <property type="term" value="C:cytoplasm"/>
    <property type="evidence" value="ECO:0007669"/>
    <property type="project" value="UniProtKB-SubCell"/>
</dbReference>
<evidence type="ECO:0000256" key="5">
    <source>
        <dbReference type="ARBA" id="ARBA00022737"/>
    </source>
</evidence>
<dbReference type="InterPro" id="IPR057672">
    <property type="entry name" value="TPR_IPO4/5"/>
</dbReference>
<dbReference type="InterPro" id="IPR041653">
    <property type="entry name" value="Importin_rep_4"/>
</dbReference>
<evidence type="ECO:0000256" key="6">
    <source>
        <dbReference type="ARBA" id="ARBA00022927"/>
    </source>
</evidence>
<dbReference type="InterPro" id="IPR058584">
    <property type="entry name" value="IMB1_TNPO1-like_TPR"/>
</dbReference>
<evidence type="ECO:0000256" key="1">
    <source>
        <dbReference type="ARBA" id="ARBA00004123"/>
    </source>
</evidence>
<keyword evidence="4" id="KW-0963">Cytoplasm</keyword>
<keyword evidence="5" id="KW-0677">Repeat</keyword>
<dbReference type="InterPro" id="IPR016024">
    <property type="entry name" value="ARM-type_fold"/>
</dbReference>
<sequence length="1159" mass="129334">MSAPLVQPEILAQLTQVLANLPSPDNNVRASAEAQLNEQWVNTRPDIVLLGLAQLVSQSQEEDVRSFSSVLLRRIAFKTAGTSDVQMWDLVQASTRESVKGALLFALSNEPLALVRHKICDSISEVAKSYAYNGETWQDLLVVLFECTKSPSAELRESAFRILHSVPSLIADQNTDILKSVFSASLGDTSSKEVRTAALKAAVSYLCQADANSQKGFQELMPQMLNVLAPFLAERDQDSLFDGLTVLIELAENLPRSFRPVFGNVLTFMVTIIKETDLEDRTRQTSLELLLTLAESAPAMVRKQPEFCSQVIPLALEMMTDLEDEEKWYSTDDLDEDDDAENYVIGGNSVLPISFRYIPTMLSSDKWQQRHAALMAISAIGEGCVKAMEAELGTIIQLVLPHFRDPHPRVRYATCNAIGQMSTDFAPSLQKKFHEMVLTHLIPVMDDNANPRVQAHAAAALVNFCENVDKTTLAPYLDTIFDRLHVLLNTSKVYVQEQAITTIATVADSAEDKFVKYHGVIMPLLLNVLRQATQKQYRLLRGKAMECASLIALAVGKKIFAPNAHEFIELLIQTQQSVTEADDPQISYLLACWARICKVLGNDFLPYLPIVIPPLLQSAQLKPDFAVLEDDVDAESKFSAEDGWEFVGVDGQQIGIKTTVLEEKCTAVEMLICYARELGAGFQPYVEQVMDIVMPLLKFYFHDGVRHAAACVVPLLIQSVQKANASTSVSVFRKHVSNLSSYRRIELTYGYLFGYCGTIRAANTDPEYISKMWHSVCPKIIDVIMSEADPSFLSQLYMTFYESLETVGQNSMEPTEFEAFTKATESQLKEFYERLQQRAQARSSQEYDAEDEEGMQEEEATEEAVLGEVFIFLCFLDLHRTIVYCCLTPIIRLTWVATDEHYLMKLSKALHTILKTQGIAFLPYFDRLVPVIMTFFNDKDTAARQWAVCVFDDLIEFTGPASWAYQGQFLPKLVASLLDPATDVRQAAAYGLGVCGQFGGPNYADVCAAALNPLFQLINLPDSRAQENIFVTENAISAVSKICKFNNSKFDVNTVLPVWFAALPLTHDEEEAPVTYTYLLDLLDSQHPSIIGTNSENIPHLVSIFTDVLVAAILPEQLAQRMAVTLKAVLSGVPDAARQQLWNQLEPEKRQALQDLKYV</sequence>
<evidence type="ECO:0000256" key="7">
    <source>
        <dbReference type="ARBA" id="ARBA00023242"/>
    </source>
</evidence>